<protein>
    <submittedName>
        <fullName evidence="5">DNA mismatch repair protein MutT</fullName>
    </submittedName>
</protein>
<name>A0A830GQN9_9EURY</name>
<feature type="region of interest" description="Disordered" evidence="3">
    <location>
        <begin position="1"/>
        <end position="21"/>
    </location>
</feature>
<dbReference type="GO" id="GO:0016787">
    <property type="term" value="F:hydrolase activity"/>
    <property type="evidence" value="ECO:0007669"/>
    <property type="project" value="UniProtKB-KW"/>
</dbReference>
<dbReference type="Proteomes" id="UP000605784">
    <property type="component" value="Unassembled WGS sequence"/>
</dbReference>
<dbReference type="InterPro" id="IPR020084">
    <property type="entry name" value="NUDIX_hydrolase_CS"/>
</dbReference>
<dbReference type="RefSeq" id="WP_189000300.1">
    <property type="nucleotide sequence ID" value="NZ_BMOU01000005.1"/>
</dbReference>
<accession>A0A830GQN9</accession>
<dbReference type="PANTHER" id="PTHR43046:SF14">
    <property type="entry name" value="MUTT_NUDIX FAMILY PROTEIN"/>
    <property type="match status" value="1"/>
</dbReference>
<reference evidence="5" key="1">
    <citation type="journal article" date="2014" name="Int. J. Syst. Evol. Microbiol.">
        <title>Complete genome sequence of Corynebacterium casei LMG S-19264T (=DSM 44701T), isolated from a smear-ripened cheese.</title>
        <authorList>
            <consortium name="US DOE Joint Genome Institute (JGI-PGF)"/>
            <person name="Walter F."/>
            <person name="Albersmeier A."/>
            <person name="Kalinowski J."/>
            <person name="Ruckert C."/>
        </authorList>
    </citation>
    <scope>NUCLEOTIDE SEQUENCE</scope>
    <source>
        <strain evidence="5">JCM 17820</strain>
    </source>
</reference>
<dbReference type="InterPro" id="IPR015797">
    <property type="entry name" value="NUDIX_hydrolase-like_dom_sf"/>
</dbReference>
<evidence type="ECO:0000256" key="1">
    <source>
        <dbReference type="ARBA" id="ARBA00001946"/>
    </source>
</evidence>
<dbReference type="PANTHER" id="PTHR43046">
    <property type="entry name" value="GDP-MANNOSE MANNOSYL HYDROLASE"/>
    <property type="match status" value="1"/>
</dbReference>
<evidence type="ECO:0000256" key="2">
    <source>
        <dbReference type="ARBA" id="ARBA00022801"/>
    </source>
</evidence>
<comment type="caution">
    <text evidence="5">The sequence shown here is derived from an EMBL/GenBank/DDBJ whole genome shotgun (WGS) entry which is preliminary data.</text>
</comment>
<dbReference type="CDD" id="cd02883">
    <property type="entry name" value="NUDIX_Hydrolase"/>
    <property type="match status" value="1"/>
</dbReference>
<dbReference type="Pfam" id="PF00293">
    <property type="entry name" value="NUDIX"/>
    <property type="match status" value="1"/>
</dbReference>
<evidence type="ECO:0000256" key="3">
    <source>
        <dbReference type="SAM" id="MobiDB-lite"/>
    </source>
</evidence>
<keyword evidence="6" id="KW-1185">Reference proteome</keyword>
<feature type="compositionally biased region" description="Basic and acidic residues" evidence="3">
    <location>
        <begin position="11"/>
        <end position="21"/>
    </location>
</feature>
<feature type="domain" description="Nudix hydrolase" evidence="4">
    <location>
        <begin position="21"/>
        <end position="149"/>
    </location>
</feature>
<keyword evidence="2" id="KW-0378">Hydrolase</keyword>
<comment type="cofactor">
    <cofactor evidence="1">
        <name>Mg(2+)</name>
        <dbReference type="ChEBI" id="CHEBI:18420"/>
    </cofactor>
</comment>
<dbReference type="EMBL" id="BMOU01000005">
    <property type="protein sequence ID" value="GGN99915.1"/>
    <property type="molecule type" value="Genomic_DNA"/>
</dbReference>
<dbReference type="Gene3D" id="3.90.79.10">
    <property type="entry name" value="Nucleoside Triphosphate Pyrophosphohydrolase"/>
    <property type="match status" value="1"/>
</dbReference>
<evidence type="ECO:0000313" key="5">
    <source>
        <dbReference type="EMBL" id="GGN99915.1"/>
    </source>
</evidence>
<dbReference type="SUPFAM" id="SSF55811">
    <property type="entry name" value="Nudix"/>
    <property type="match status" value="1"/>
</dbReference>
<sequence length="158" mass="17476">MARRPSPHSEPASERRHGSFRLRDGAKGLVTSASKVLLVRERHADGTPFWTLPGGGVHRHEDAAEGLRRELGEELNCRARVGRPVTEFWYAHDSLDDTVSVYTVFDCSVLSEPDADQREGIFECRWVDPDALPASTLPQVRHVCQQVADLSASTAGDD</sequence>
<reference evidence="5" key="2">
    <citation type="submission" date="2020-09" db="EMBL/GenBank/DDBJ databases">
        <authorList>
            <person name="Sun Q."/>
            <person name="Ohkuma M."/>
        </authorList>
    </citation>
    <scope>NUCLEOTIDE SEQUENCE</scope>
    <source>
        <strain evidence="5">JCM 17820</strain>
    </source>
</reference>
<proteinExistence type="predicted"/>
<dbReference type="InterPro" id="IPR000086">
    <property type="entry name" value="NUDIX_hydrolase_dom"/>
</dbReference>
<organism evidence="5 6">
    <name type="scientific">Haloarcula pellucida</name>
    <dbReference type="NCBI Taxonomy" id="1427151"/>
    <lineage>
        <taxon>Archaea</taxon>
        <taxon>Methanobacteriati</taxon>
        <taxon>Methanobacteriota</taxon>
        <taxon>Stenosarchaea group</taxon>
        <taxon>Halobacteria</taxon>
        <taxon>Halobacteriales</taxon>
        <taxon>Haloarculaceae</taxon>
        <taxon>Haloarcula</taxon>
    </lineage>
</organism>
<dbReference type="PROSITE" id="PS00893">
    <property type="entry name" value="NUDIX_BOX"/>
    <property type="match status" value="1"/>
</dbReference>
<dbReference type="AlphaFoldDB" id="A0A830GQN9"/>
<evidence type="ECO:0000313" key="6">
    <source>
        <dbReference type="Proteomes" id="UP000605784"/>
    </source>
</evidence>
<dbReference type="PROSITE" id="PS51462">
    <property type="entry name" value="NUDIX"/>
    <property type="match status" value="1"/>
</dbReference>
<gene>
    <name evidence="5" type="ORF">GCM10009030_32020</name>
</gene>
<evidence type="ECO:0000259" key="4">
    <source>
        <dbReference type="PROSITE" id="PS51462"/>
    </source>
</evidence>